<evidence type="ECO:0000313" key="3">
    <source>
        <dbReference type="Proteomes" id="UP000193862"/>
    </source>
</evidence>
<protein>
    <submittedName>
        <fullName evidence="2">Putative peptidase</fullName>
    </submittedName>
</protein>
<evidence type="ECO:0000313" key="2">
    <source>
        <dbReference type="EMBL" id="SLN20344.1"/>
    </source>
</evidence>
<dbReference type="InterPro" id="IPR050570">
    <property type="entry name" value="Cell_wall_metabolism_enzyme"/>
</dbReference>
<dbReference type="InterPro" id="IPR011055">
    <property type="entry name" value="Dup_hybrid_motif"/>
</dbReference>
<dbReference type="Pfam" id="PF01551">
    <property type="entry name" value="Peptidase_M23"/>
    <property type="match status" value="1"/>
</dbReference>
<keyword evidence="3" id="KW-1185">Reference proteome</keyword>
<dbReference type="EMBL" id="FWFS01000001">
    <property type="protein sequence ID" value="SLN20344.1"/>
    <property type="molecule type" value="Genomic_DNA"/>
</dbReference>
<accession>A0A1Y5RLT2</accession>
<dbReference type="PANTHER" id="PTHR21666:SF270">
    <property type="entry name" value="MUREIN HYDROLASE ACTIVATOR ENVC"/>
    <property type="match status" value="1"/>
</dbReference>
<dbReference type="InterPro" id="IPR016047">
    <property type="entry name" value="M23ase_b-sheet_dom"/>
</dbReference>
<name>A0A1Y5RLT2_9RHOB</name>
<dbReference type="GO" id="GO:0004222">
    <property type="term" value="F:metalloendopeptidase activity"/>
    <property type="evidence" value="ECO:0007669"/>
    <property type="project" value="TreeGrafter"/>
</dbReference>
<proteinExistence type="predicted"/>
<dbReference type="Proteomes" id="UP000193862">
    <property type="component" value="Unassembled WGS sequence"/>
</dbReference>
<organism evidence="2 3">
    <name type="scientific">Aquimixticola soesokkakensis</name>
    <dbReference type="NCBI Taxonomy" id="1519096"/>
    <lineage>
        <taxon>Bacteria</taxon>
        <taxon>Pseudomonadati</taxon>
        <taxon>Pseudomonadota</taxon>
        <taxon>Alphaproteobacteria</taxon>
        <taxon>Rhodobacterales</taxon>
        <taxon>Paracoccaceae</taxon>
        <taxon>Aquimixticola</taxon>
    </lineage>
</organism>
<dbReference type="AlphaFoldDB" id="A0A1Y5RLT2"/>
<sequence length="298" mass="30865">MRLPIDCTPGETCYIQNYVDTDPGPGAADFTCAPLSYDGHKGTDFALPSRAALSPDVAVLAAAPGVVRGIRDGVPDQSQQTPNAPDVSGIECGNGVVIDHGDGWETQYCHLKQGSITVQSGQRVGAGTRLGAVGLSGATEFPHLHLSLRHEGAVIDPFNPDGMIACGTDAPQTLWETPPAYDAGGLIAAGFSAAIPSFDDIKAGTAAAQALPATAPALVLWGYAFGAQAGDSLQLRLTGPSGDILRQTVPLERTQAQLFRAIGKRGTDWAVGAYSGTVEMWRDGAQIDSLTIALTITP</sequence>
<evidence type="ECO:0000259" key="1">
    <source>
        <dbReference type="Pfam" id="PF01551"/>
    </source>
</evidence>
<gene>
    <name evidence="2" type="ORF">AQS8620_00513</name>
</gene>
<dbReference type="CDD" id="cd12797">
    <property type="entry name" value="M23_peptidase"/>
    <property type="match status" value="1"/>
</dbReference>
<dbReference type="Gene3D" id="2.70.70.10">
    <property type="entry name" value="Glucose Permease (Domain IIA)"/>
    <property type="match status" value="1"/>
</dbReference>
<reference evidence="2 3" key="1">
    <citation type="submission" date="2017-03" db="EMBL/GenBank/DDBJ databases">
        <authorList>
            <person name="Afonso C.L."/>
            <person name="Miller P.J."/>
            <person name="Scott M.A."/>
            <person name="Spackman E."/>
            <person name="Goraichik I."/>
            <person name="Dimitrov K.M."/>
            <person name="Suarez D.L."/>
            <person name="Swayne D.E."/>
        </authorList>
    </citation>
    <scope>NUCLEOTIDE SEQUENCE [LARGE SCALE GENOMIC DNA]</scope>
    <source>
        <strain evidence="2 3">CECT 8620</strain>
    </source>
</reference>
<feature type="domain" description="M23ase beta-sheet core" evidence="1">
    <location>
        <begin position="39"/>
        <end position="157"/>
    </location>
</feature>
<dbReference type="PANTHER" id="PTHR21666">
    <property type="entry name" value="PEPTIDASE-RELATED"/>
    <property type="match status" value="1"/>
</dbReference>
<dbReference type="RefSeq" id="WP_234990353.1">
    <property type="nucleotide sequence ID" value="NZ_FWFS01000001.1"/>
</dbReference>
<dbReference type="SUPFAM" id="SSF51261">
    <property type="entry name" value="Duplicated hybrid motif"/>
    <property type="match status" value="1"/>
</dbReference>